<dbReference type="Proteomes" id="UP000641386">
    <property type="component" value="Unassembled WGS sequence"/>
</dbReference>
<gene>
    <name evidence="7" type="ORF">GCM10014715_56420</name>
</gene>
<dbReference type="InterPro" id="IPR009908">
    <property type="entry name" value="Methylamine_util_MauE"/>
</dbReference>
<reference evidence="7" key="2">
    <citation type="submission" date="2020-09" db="EMBL/GenBank/DDBJ databases">
        <authorList>
            <person name="Sun Q."/>
            <person name="Ohkuma M."/>
        </authorList>
    </citation>
    <scope>NUCLEOTIDE SEQUENCE</scope>
    <source>
        <strain evidence="7">JCM 3302</strain>
    </source>
</reference>
<keyword evidence="8" id="KW-1185">Reference proteome</keyword>
<comment type="subcellular location">
    <subcellularLocation>
        <location evidence="1">Membrane</location>
        <topology evidence="1">Multi-pass membrane protein</topology>
    </subcellularLocation>
</comment>
<reference evidence="7" key="1">
    <citation type="journal article" date="2014" name="Int. J. Syst. Evol. Microbiol.">
        <title>Complete genome sequence of Corynebacterium casei LMG S-19264T (=DSM 44701T), isolated from a smear-ripened cheese.</title>
        <authorList>
            <consortium name="US DOE Joint Genome Institute (JGI-PGF)"/>
            <person name="Walter F."/>
            <person name="Albersmeier A."/>
            <person name="Kalinowski J."/>
            <person name="Ruckert C."/>
        </authorList>
    </citation>
    <scope>NUCLEOTIDE SEQUENCE</scope>
    <source>
        <strain evidence="7">JCM 3302</strain>
    </source>
</reference>
<evidence type="ECO:0000313" key="8">
    <source>
        <dbReference type="Proteomes" id="UP000641386"/>
    </source>
</evidence>
<evidence type="ECO:0000259" key="6">
    <source>
        <dbReference type="Pfam" id="PF07291"/>
    </source>
</evidence>
<keyword evidence="2 5" id="KW-0812">Transmembrane</keyword>
<evidence type="ECO:0000256" key="2">
    <source>
        <dbReference type="ARBA" id="ARBA00022692"/>
    </source>
</evidence>
<evidence type="ECO:0000256" key="1">
    <source>
        <dbReference type="ARBA" id="ARBA00004141"/>
    </source>
</evidence>
<keyword evidence="4 5" id="KW-0472">Membrane</keyword>
<protein>
    <recommendedName>
        <fullName evidence="6">Methylamine utilisation protein MauE domain-containing protein</fullName>
    </recommendedName>
</protein>
<dbReference type="Pfam" id="PF07291">
    <property type="entry name" value="MauE"/>
    <property type="match status" value="1"/>
</dbReference>
<feature type="transmembrane region" description="Helical" evidence="5">
    <location>
        <begin position="117"/>
        <end position="138"/>
    </location>
</feature>
<dbReference type="RefSeq" id="WP_189904646.1">
    <property type="nucleotide sequence ID" value="NZ_BNBC01000030.1"/>
</dbReference>
<dbReference type="EMBL" id="BNBC01000030">
    <property type="protein sequence ID" value="GHE92689.1"/>
    <property type="molecule type" value="Genomic_DNA"/>
</dbReference>
<evidence type="ECO:0000256" key="4">
    <source>
        <dbReference type="ARBA" id="ARBA00023136"/>
    </source>
</evidence>
<evidence type="ECO:0000256" key="5">
    <source>
        <dbReference type="SAM" id="Phobius"/>
    </source>
</evidence>
<keyword evidence="3 5" id="KW-1133">Transmembrane helix</keyword>
<feature type="domain" description="Methylamine utilisation protein MauE" evidence="6">
    <location>
        <begin position="6"/>
        <end position="130"/>
    </location>
</feature>
<dbReference type="GO" id="GO:0016020">
    <property type="term" value="C:membrane"/>
    <property type="evidence" value="ECO:0007669"/>
    <property type="project" value="UniProtKB-SubCell"/>
</dbReference>
<evidence type="ECO:0000313" key="7">
    <source>
        <dbReference type="EMBL" id="GHE92689.1"/>
    </source>
</evidence>
<proteinExistence type="predicted"/>
<sequence length="298" mass="31131">MASLAMNLATLLLGVLLAGTGASKAFGRQVAGQAAGTVLVRVLNDGRRATLVLRATGAVELAVAAGLLAVPTTVVPGVAATVLGVGFLAYLGYARVTAPESSCGCTARNNGPITWRAFVRAGLVVVGGAAAAGARTVWWTEAVRNPVESVAFLAVSTAVLVVISSDLDDLWLVPLRRTRLKVLGHPLVRGRNDEVPVAASVELLERSLAWVAAAPVVRSGLIDHWEADGWRFLQFAGVHDPGGAARPVTVIFAVDPRETRDTTGNPAVRVTLIDDRTDEPLEVDLLSGFPRRASLPMA</sequence>
<feature type="transmembrane region" description="Helical" evidence="5">
    <location>
        <begin position="74"/>
        <end position="96"/>
    </location>
</feature>
<dbReference type="GO" id="GO:0030416">
    <property type="term" value="P:methylamine metabolic process"/>
    <property type="evidence" value="ECO:0007669"/>
    <property type="project" value="InterPro"/>
</dbReference>
<accession>A0A919A8F1</accession>
<comment type="caution">
    <text evidence="7">The sequence shown here is derived from an EMBL/GenBank/DDBJ whole genome shotgun (WGS) entry which is preliminary data.</text>
</comment>
<name>A0A919A8F1_9ACTN</name>
<organism evidence="7 8">
    <name type="scientific">Streptomyces spiralis</name>
    <dbReference type="NCBI Taxonomy" id="66376"/>
    <lineage>
        <taxon>Bacteria</taxon>
        <taxon>Bacillati</taxon>
        <taxon>Actinomycetota</taxon>
        <taxon>Actinomycetes</taxon>
        <taxon>Kitasatosporales</taxon>
        <taxon>Streptomycetaceae</taxon>
        <taxon>Streptomyces</taxon>
    </lineage>
</organism>
<dbReference type="AlphaFoldDB" id="A0A919A8F1"/>
<evidence type="ECO:0000256" key="3">
    <source>
        <dbReference type="ARBA" id="ARBA00022989"/>
    </source>
</evidence>